<dbReference type="EMBL" id="CP018047">
    <property type="protein sequence ID" value="AQU65353.1"/>
    <property type="molecule type" value="Genomic_DNA"/>
</dbReference>
<protein>
    <submittedName>
        <fullName evidence="1">Gas vesicle protein</fullName>
    </submittedName>
</protein>
<dbReference type="OrthoDB" id="3541554at2"/>
<gene>
    <name evidence="1" type="ORF">BBN63_02880</name>
</gene>
<dbReference type="InterPro" id="IPR007804">
    <property type="entry name" value="GvpG"/>
</dbReference>
<evidence type="ECO:0000313" key="1">
    <source>
        <dbReference type="EMBL" id="AQU65353.1"/>
    </source>
</evidence>
<sequence length="84" mass="9304">MGLLSGVLLLPLAPVRGVVWISDRLIDAAEAELYDPAVIRVQLSELNRALDDGEIDLARFEREEERLLDILDRKSPVPASGVRP</sequence>
<dbReference type="KEGG" id="snw:BBN63_02880"/>
<dbReference type="Pfam" id="PF05120">
    <property type="entry name" value="GvpG"/>
    <property type="match status" value="1"/>
</dbReference>
<keyword evidence="2" id="KW-1185">Reference proteome</keyword>
<reference evidence="1 2" key="1">
    <citation type="submission" date="2016-11" db="EMBL/GenBank/DDBJ databases">
        <title>Complete genome sequence of Streptomyces niveus SCSIO 3406.</title>
        <authorList>
            <person name="Zhu Q."/>
            <person name="Cheng W."/>
            <person name="Song Y."/>
            <person name="Li Q."/>
            <person name="Ju J."/>
        </authorList>
    </citation>
    <scope>NUCLEOTIDE SEQUENCE [LARGE SCALE GENOMIC DNA]</scope>
    <source>
        <strain evidence="1 2">SCSIO 3406</strain>
    </source>
</reference>
<name>A0A1U9QN01_STRNV</name>
<dbReference type="Proteomes" id="UP000189677">
    <property type="component" value="Chromosome"/>
</dbReference>
<dbReference type="RefSeq" id="WP_078073854.1">
    <property type="nucleotide sequence ID" value="NZ_CP018047.1"/>
</dbReference>
<accession>A0A1U9QN01</accession>
<dbReference type="AlphaFoldDB" id="A0A1U9QN01"/>
<evidence type="ECO:0000313" key="2">
    <source>
        <dbReference type="Proteomes" id="UP000189677"/>
    </source>
</evidence>
<organism evidence="1 2">
    <name type="scientific">Streptomyces niveus</name>
    <name type="common">Streptomyces spheroides</name>
    <dbReference type="NCBI Taxonomy" id="193462"/>
    <lineage>
        <taxon>Bacteria</taxon>
        <taxon>Bacillati</taxon>
        <taxon>Actinomycetota</taxon>
        <taxon>Actinomycetes</taxon>
        <taxon>Kitasatosporales</taxon>
        <taxon>Streptomycetaceae</taxon>
        <taxon>Streptomyces</taxon>
    </lineage>
</organism>
<proteinExistence type="predicted"/>